<evidence type="ECO:0000313" key="4">
    <source>
        <dbReference type="Proteomes" id="UP000677152"/>
    </source>
</evidence>
<dbReference type="InterPro" id="IPR016181">
    <property type="entry name" value="Acyl_CoA_acyltransferase"/>
</dbReference>
<evidence type="ECO:0000256" key="1">
    <source>
        <dbReference type="SAM" id="MobiDB-lite"/>
    </source>
</evidence>
<dbReference type="Pfam" id="PF13302">
    <property type="entry name" value="Acetyltransf_3"/>
    <property type="match status" value="1"/>
</dbReference>
<proteinExistence type="predicted"/>
<gene>
    <name evidence="3" type="ORF">KCV87_31140</name>
</gene>
<feature type="region of interest" description="Disordered" evidence="1">
    <location>
        <begin position="200"/>
        <end position="248"/>
    </location>
</feature>
<dbReference type="InterPro" id="IPR000182">
    <property type="entry name" value="GNAT_dom"/>
</dbReference>
<organism evidence="3 4">
    <name type="scientific">Actinosynnema pretiosum subsp. pretiosum</name>
    <dbReference type="NCBI Taxonomy" id="103721"/>
    <lineage>
        <taxon>Bacteria</taxon>
        <taxon>Bacillati</taxon>
        <taxon>Actinomycetota</taxon>
        <taxon>Actinomycetes</taxon>
        <taxon>Pseudonocardiales</taxon>
        <taxon>Pseudonocardiaceae</taxon>
        <taxon>Actinosynnema</taxon>
    </lineage>
</organism>
<name>A0AA45L570_9PSEU</name>
<dbReference type="AlphaFoldDB" id="A0AA45L570"/>
<evidence type="ECO:0000259" key="2">
    <source>
        <dbReference type="PROSITE" id="PS51186"/>
    </source>
</evidence>
<protein>
    <submittedName>
        <fullName evidence="3">GNAT family N-acetyltransferase</fullName>
    </submittedName>
</protein>
<dbReference type="Gene3D" id="3.40.630.30">
    <property type="match status" value="1"/>
</dbReference>
<reference evidence="3" key="1">
    <citation type="submission" date="2021-04" db="EMBL/GenBank/DDBJ databases">
        <title>Genomic sequence of Actinosynnema pretiosum subsp. pretiosum ATCC 31280 (C-14919).</title>
        <authorList>
            <person name="Bai L."/>
            <person name="Wang X."/>
            <person name="Xiao Y."/>
        </authorList>
    </citation>
    <scope>NUCLEOTIDE SEQUENCE</scope>
    <source>
        <strain evidence="3">ATCC 31280</strain>
    </source>
</reference>
<dbReference type="Proteomes" id="UP000677152">
    <property type="component" value="Chromosome"/>
</dbReference>
<dbReference type="EMBL" id="CP073249">
    <property type="protein sequence ID" value="QUF03774.1"/>
    <property type="molecule type" value="Genomic_DNA"/>
</dbReference>
<feature type="domain" description="N-acetyltransferase" evidence="2">
    <location>
        <begin position="1"/>
        <end position="159"/>
    </location>
</feature>
<dbReference type="PANTHER" id="PTHR43415:SF3">
    <property type="entry name" value="GNAT-FAMILY ACETYLTRANSFERASE"/>
    <property type="match status" value="1"/>
</dbReference>
<dbReference type="SUPFAM" id="SSF55729">
    <property type="entry name" value="Acyl-CoA N-acyltransferases (Nat)"/>
    <property type="match status" value="1"/>
</dbReference>
<dbReference type="PROSITE" id="PS51186">
    <property type="entry name" value="GNAT"/>
    <property type="match status" value="1"/>
</dbReference>
<accession>A0AA45L570</accession>
<sequence length="248" mass="27307">MSLHPASTDEDYELLAAWASSTTSVYSSGQVRPVTPAQLREAGELHGMRYLVVRDREGEPVGGVNWRPVTYEGHFEVGNAVGPPQLWDLGYGVESVLLLLEELFHQRNAHRVHLMTAAFNKRMVQIFTSGLIHVEGVLRDYFYLDGAYHHAVIGSILRDEYYRHAGLDAVRRMDLVPRRDKEEAVELLTAHLAAHPVVAGRGTSATPAQTGPPREGVAWIDPLRTDPPPTAADPALAAFSRRTNGEGA</sequence>
<dbReference type="GO" id="GO:0016747">
    <property type="term" value="F:acyltransferase activity, transferring groups other than amino-acyl groups"/>
    <property type="evidence" value="ECO:0007669"/>
    <property type="project" value="InterPro"/>
</dbReference>
<dbReference type="PANTHER" id="PTHR43415">
    <property type="entry name" value="SPERMIDINE N(1)-ACETYLTRANSFERASE"/>
    <property type="match status" value="1"/>
</dbReference>
<evidence type="ECO:0000313" key="3">
    <source>
        <dbReference type="EMBL" id="QUF03774.1"/>
    </source>
</evidence>